<sequence length="221" mass="23311">MYSGRKFAAFLFDMDGTLINSIASAERVWSDWARRQGLDVAAFLPTIHGVRAIETITGLALPGVDPAHEADLLLKAEAADLEGIIQIAGAVAFLDSLPPERWAIVTSAPRELALLRMKAAGIPVPAVIVAAEDVSRGKPAPDCFRLGAERLGFDARDCLVFEDAPAGIAAAEAAGAAVMVISATHKHPLPTQHAAIAGYDMVGITVDERGWIALEPQRNAA</sequence>
<dbReference type="InterPro" id="IPR023198">
    <property type="entry name" value="PGP-like_dom2"/>
</dbReference>
<keyword evidence="2" id="KW-1185">Reference proteome</keyword>
<dbReference type="Gene3D" id="1.10.150.240">
    <property type="entry name" value="Putative phosphatase, domain 2"/>
    <property type="match status" value="1"/>
</dbReference>
<dbReference type="InterPro" id="IPR051806">
    <property type="entry name" value="HAD-like_SPP"/>
</dbReference>
<name>A0AB38TE44_9HYPH</name>
<dbReference type="PANTHER" id="PTHR43481">
    <property type="entry name" value="FRUCTOSE-1-PHOSPHATE PHOSPHATASE"/>
    <property type="match status" value="1"/>
</dbReference>
<accession>A0AB38TE44</accession>
<dbReference type="RefSeq" id="WP_024504210.1">
    <property type="nucleotide sequence ID" value="NZ_CP088147.1"/>
</dbReference>
<dbReference type="NCBIfam" id="TIGR01509">
    <property type="entry name" value="HAD-SF-IA-v3"/>
    <property type="match status" value="1"/>
</dbReference>
<dbReference type="InterPro" id="IPR036412">
    <property type="entry name" value="HAD-like_sf"/>
</dbReference>
<protein>
    <submittedName>
        <fullName evidence="1">HAD-IA family hydrolase</fullName>
    </submittedName>
</protein>
<dbReference type="PANTHER" id="PTHR43481:SF4">
    <property type="entry name" value="GLYCEROL-1-PHOSPHATE PHOSPHOHYDROLASE 1-RELATED"/>
    <property type="match status" value="1"/>
</dbReference>
<dbReference type="EMBL" id="CP088147">
    <property type="protein sequence ID" value="UTU52964.1"/>
    <property type="molecule type" value="Genomic_DNA"/>
</dbReference>
<dbReference type="SUPFAM" id="SSF56784">
    <property type="entry name" value="HAD-like"/>
    <property type="match status" value="1"/>
</dbReference>
<organism evidence="1 2">
    <name type="scientific">Mesorhizobium ciceri</name>
    <dbReference type="NCBI Taxonomy" id="39645"/>
    <lineage>
        <taxon>Bacteria</taxon>
        <taxon>Pseudomonadati</taxon>
        <taxon>Pseudomonadota</taxon>
        <taxon>Alphaproteobacteria</taxon>
        <taxon>Hyphomicrobiales</taxon>
        <taxon>Phyllobacteriaceae</taxon>
        <taxon>Mesorhizobium</taxon>
    </lineage>
</organism>
<dbReference type="SFLD" id="SFLDG01129">
    <property type="entry name" value="C1.5:_HAD__Beta-PGM__Phosphata"/>
    <property type="match status" value="1"/>
</dbReference>
<evidence type="ECO:0000313" key="2">
    <source>
        <dbReference type="Proteomes" id="UP001060070"/>
    </source>
</evidence>
<evidence type="ECO:0000313" key="1">
    <source>
        <dbReference type="EMBL" id="UTU52964.1"/>
    </source>
</evidence>
<proteinExistence type="predicted"/>
<keyword evidence="1" id="KW-0378">Hydrolase</keyword>
<dbReference type="InterPro" id="IPR006439">
    <property type="entry name" value="HAD-SF_hydro_IA"/>
</dbReference>
<dbReference type="GO" id="GO:0050308">
    <property type="term" value="F:sugar-phosphatase activity"/>
    <property type="evidence" value="ECO:0007669"/>
    <property type="project" value="TreeGrafter"/>
</dbReference>
<gene>
    <name evidence="1" type="ORF">LRP29_05810</name>
</gene>
<dbReference type="Pfam" id="PF00702">
    <property type="entry name" value="Hydrolase"/>
    <property type="match status" value="1"/>
</dbReference>
<reference evidence="1 2" key="1">
    <citation type="journal article" date="2022" name="Microbiol. Resour. Announc.">
        <title>Complete Genome Sequence of Mesorhizobium ciceri Strain R30, a Rhizobium Used as a Commercial Inoculant for Chickpea in Argentina.</title>
        <authorList>
            <person name="Foresto E."/>
            <person name="Revale S."/>
            <person name="Primo E."/>
            <person name="Nievas F."/>
            <person name="Carezzano E."/>
            <person name="Puente M."/>
            <person name="Alzari P."/>
            <person name="Mart M."/>
            <person name="Ben-Assaya M."/>
            <person name="Mornico D."/>
            <person name="Santoro M."/>
            <person name="Mart F."/>
            <person name="Giordano W."/>
            <person name="Bogino P."/>
        </authorList>
    </citation>
    <scope>NUCLEOTIDE SEQUENCE [LARGE SCALE GENOMIC DNA]</scope>
    <source>
        <strain evidence="1 2">R30</strain>
    </source>
</reference>
<dbReference type="InterPro" id="IPR023214">
    <property type="entry name" value="HAD_sf"/>
</dbReference>
<dbReference type="Proteomes" id="UP001060070">
    <property type="component" value="Chromosome"/>
</dbReference>
<dbReference type="SFLD" id="SFLDS00003">
    <property type="entry name" value="Haloacid_Dehalogenase"/>
    <property type="match status" value="1"/>
</dbReference>
<dbReference type="Gene3D" id="3.40.50.1000">
    <property type="entry name" value="HAD superfamily/HAD-like"/>
    <property type="match status" value="1"/>
</dbReference>
<dbReference type="AlphaFoldDB" id="A0AB38TE44"/>